<name>A0A382M466_9ZZZZ</name>
<sequence length="111" mass="12384">MSIDEAIHQSRIDVVRATVLVIDSRLSDAIYATLVADFDVSRENHGIYPVLFACANVAALERQRKHGLGAAFVPPYERGRGGRGHRKAGRDCMNLFFRDPEVIVVKINAEY</sequence>
<organism evidence="1">
    <name type="scientific">marine metagenome</name>
    <dbReference type="NCBI Taxonomy" id="408172"/>
    <lineage>
        <taxon>unclassified sequences</taxon>
        <taxon>metagenomes</taxon>
        <taxon>ecological metagenomes</taxon>
    </lineage>
</organism>
<proteinExistence type="predicted"/>
<protein>
    <submittedName>
        <fullName evidence="1">Uncharacterized protein</fullName>
    </submittedName>
</protein>
<evidence type="ECO:0000313" key="1">
    <source>
        <dbReference type="EMBL" id="SVC42021.1"/>
    </source>
</evidence>
<accession>A0A382M466</accession>
<dbReference type="AlphaFoldDB" id="A0A382M466"/>
<dbReference type="EMBL" id="UINC01090251">
    <property type="protein sequence ID" value="SVC42021.1"/>
    <property type="molecule type" value="Genomic_DNA"/>
</dbReference>
<gene>
    <name evidence="1" type="ORF">METZ01_LOCUS294875</name>
</gene>
<reference evidence="1" key="1">
    <citation type="submission" date="2018-05" db="EMBL/GenBank/DDBJ databases">
        <authorList>
            <person name="Lanie J.A."/>
            <person name="Ng W.-L."/>
            <person name="Kazmierczak K.M."/>
            <person name="Andrzejewski T.M."/>
            <person name="Davidsen T.M."/>
            <person name="Wayne K.J."/>
            <person name="Tettelin H."/>
            <person name="Glass J.I."/>
            <person name="Rusch D."/>
            <person name="Podicherti R."/>
            <person name="Tsui H.-C.T."/>
            <person name="Winkler M.E."/>
        </authorList>
    </citation>
    <scope>NUCLEOTIDE SEQUENCE</scope>
</reference>